<proteinExistence type="inferred from homology"/>
<dbReference type="PROSITE" id="PS00122">
    <property type="entry name" value="CARBOXYLESTERASE_B_1"/>
    <property type="match status" value="1"/>
</dbReference>
<dbReference type="InterPro" id="IPR050309">
    <property type="entry name" value="Type-B_Carboxylest/Lipase"/>
</dbReference>
<evidence type="ECO:0000256" key="2">
    <source>
        <dbReference type="ARBA" id="ARBA00022801"/>
    </source>
</evidence>
<dbReference type="SUPFAM" id="SSF53474">
    <property type="entry name" value="alpha/beta-Hydrolases"/>
    <property type="match status" value="1"/>
</dbReference>
<dbReference type="EC" id="3.1.1.-" evidence="3"/>
<dbReference type="EMBL" id="FNAB01000006">
    <property type="protein sequence ID" value="SDD78295.1"/>
    <property type="molecule type" value="Genomic_DNA"/>
</dbReference>
<sequence length="493" mass="51754">MEPLVSIAQGAMRGAAHDGVLSFKGIPYAAAPDGRRRFTAPSPAPHWDWLRDATGYGPTAPKPPYPDPLAKLLPEPVIAGDDYLNLNVWTPDLDGRLPVLVWLHGGAFVHGSGAVSLYDGTAFARDGVVCVTVNYRLGAEGFLLIDDAPANRGVLDQLAALRWVRENIGCFGGDPDRVTVAGESAGAMSVTTLLSMPESAGLFGRAVAQSGAGHHVMAAETARRVTAALAEQLSVPPTVEGFASVPATDLTAAQAELSARIAREPNPELWGEIAADSMAFEPCVDGEVLTARPVDALAAGAGADVDLLIGTNADEFTLFLTPTGIADAVGEDALALTATALGLDAATALPAYHRARPGSTPGDVLAAVLRDRTFTIPAIRAAEARADHAADTFVYEFAWPSPQFDGRLGATHGLEISFVFDTLHDAAGRPLAGAQPPQELADEMHRAWVSFVDKGNPGWPAYGSDRTVRRFGADDPLVTDPNPTLRALWDGVR</sequence>
<feature type="domain" description="Carboxylesterase type B" evidence="4">
    <location>
        <begin position="2"/>
        <end position="457"/>
    </location>
</feature>
<dbReference type="RefSeq" id="WP_072845073.1">
    <property type="nucleotide sequence ID" value="NZ_FNAB01000006.1"/>
</dbReference>
<dbReference type="InterPro" id="IPR002018">
    <property type="entry name" value="CarbesteraseB"/>
</dbReference>
<keyword evidence="6" id="KW-1185">Reference proteome</keyword>
<accession>A0A1G6XLI3</accession>
<keyword evidence="2 3" id="KW-0378">Hydrolase</keyword>
<dbReference type="Pfam" id="PF00135">
    <property type="entry name" value="COesterase"/>
    <property type="match status" value="1"/>
</dbReference>
<comment type="similarity">
    <text evidence="1 3">Belongs to the type-B carboxylesterase/lipase family.</text>
</comment>
<dbReference type="AlphaFoldDB" id="A0A1G6XLI3"/>
<evidence type="ECO:0000259" key="4">
    <source>
        <dbReference type="Pfam" id="PF00135"/>
    </source>
</evidence>
<evidence type="ECO:0000256" key="1">
    <source>
        <dbReference type="ARBA" id="ARBA00005964"/>
    </source>
</evidence>
<dbReference type="InterPro" id="IPR029058">
    <property type="entry name" value="AB_hydrolase_fold"/>
</dbReference>
<gene>
    <name evidence="5" type="ORF">SAMN05444580_106245</name>
</gene>
<evidence type="ECO:0000313" key="5">
    <source>
        <dbReference type="EMBL" id="SDD78295.1"/>
    </source>
</evidence>
<name>A0A1G6XLI3_9NOCA</name>
<reference evidence="5 6" key="1">
    <citation type="submission" date="2016-10" db="EMBL/GenBank/DDBJ databases">
        <authorList>
            <person name="de Groot N.N."/>
        </authorList>
    </citation>
    <scope>NUCLEOTIDE SEQUENCE [LARGE SCALE GENOMIC DNA]</scope>
    <source>
        <strain evidence="5 6">JCM 11308</strain>
    </source>
</reference>
<protein>
    <recommendedName>
        <fullName evidence="3">Carboxylic ester hydrolase</fullName>
        <ecNumber evidence="3">3.1.1.-</ecNumber>
    </recommendedName>
</protein>
<organism evidence="5 6">
    <name type="scientific">Rhodococcus tukisamuensis</name>
    <dbReference type="NCBI Taxonomy" id="168276"/>
    <lineage>
        <taxon>Bacteria</taxon>
        <taxon>Bacillati</taxon>
        <taxon>Actinomycetota</taxon>
        <taxon>Actinomycetes</taxon>
        <taxon>Mycobacteriales</taxon>
        <taxon>Nocardiaceae</taxon>
        <taxon>Rhodococcus</taxon>
    </lineage>
</organism>
<evidence type="ECO:0000256" key="3">
    <source>
        <dbReference type="RuleBase" id="RU361235"/>
    </source>
</evidence>
<dbReference type="InterPro" id="IPR019826">
    <property type="entry name" value="Carboxylesterase_B_AS"/>
</dbReference>
<dbReference type="Proteomes" id="UP000199417">
    <property type="component" value="Unassembled WGS sequence"/>
</dbReference>
<dbReference type="PANTHER" id="PTHR11559">
    <property type="entry name" value="CARBOXYLESTERASE"/>
    <property type="match status" value="1"/>
</dbReference>
<evidence type="ECO:0000313" key="6">
    <source>
        <dbReference type="Proteomes" id="UP000199417"/>
    </source>
</evidence>
<dbReference type="GO" id="GO:0016787">
    <property type="term" value="F:hydrolase activity"/>
    <property type="evidence" value="ECO:0007669"/>
    <property type="project" value="UniProtKB-KW"/>
</dbReference>
<dbReference type="STRING" id="168276.SAMN05444580_106245"/>
<dbReference type="Gene3D" id="3.40.50.1820">
    <property type="entry name" value="alpha/beta hydrolase"/>
    <property type="match status" value="1"/>
</dbReference>